<evidence type="ECO:0000313" key="1">
    <source>
        <dbReference type="EMBL" id="SEH05937.1"/>
    </source>
</evidence>
<gene>
    <name evidence="1" type="ORF">MBHS_01792</name>
</gene>
<reference evidence="1 2" key="1">
    <citation type="submission" date="2016-10" db="EMBL/GenBank/DDBJ databases">
        <authorList>
            <person name="de Groot N.N."/>
        </authorList>
    </citation>
    <scope>NUCLEOTIDE SEQUENCE [LARGE SCALE GENOMIC DNA]</scope>
    <source>
        <strain evidence="1">MBHS1</strain>
    </source>
</reference>
<protein>
    <recommendedName>
        <fullName evidence="3">Type I restriction enzyme R protein N-terminal domain-containing protein</fullName>
    </recommendedName>
</protein>
<name>A0A1H6F726_9GAMM</name>
<sequence>MGFSNFKTEREVAKRFNLKTNSKPFIKLLPLKDIPDYKFEEIKENFKDPLSFLSESATCEDIIKPVLKVLDKHYPNFRVWSHVSYNVDPDNDLAGTPDFLIAPTTEIRGEFGIPPLCVIAAKKADRDQAWAQALAEMYAASTQGAAMCYAVVTTGEEWQFGKFDRENALFTKQMNKLSVLDDNDEPGNLQKLFDTLNWLFDKASKVEIIKE</sequence>
<organism evidence="1 2">
    <name type="scientific">Candidatus Venteria ishoeyi</name>
    <dbReference type="NCBI Taxonomy" id="1899563"/>
    <lineage>
        <taxon>Bacteria</taxon>
        <taxon>Pseudomonadati</taxon>
        <taxon>Pseudomonadota</taxon>
        <taxon>Gammaproteobacteria</taxon>
        <taxon>Thiotrichales</taxon>
        <taxon>Thiotrichaceae</taxon>
        <taxon>Venteria</taxon>
    </lineage>
</organism>
<dbReference type="EMBL" id="FMSV02000407">
    <property type="protein sequence ID" value="SEH05937.1"/>
    <property type="molecule type" value="Genomic_DNA"/>
</dbReference>
<dbReference type="Proteomes" id="UP000236724">
    <property type="component" value="Unassembled WGS sequence"/>
</dbReference>
<proteinExistence type="predicted"/>
<evidence type="ECO:0008006" key="3">
    <source>
        <dbReference type="Google" id="ProtNLM"/>
    </source>
</evidence>
<dbReference type="OrthoDB" id="518124at2"/>
<evidence type="ECO:0000313" key="2">
    <source>
        <dbReference type="Proteomes" id="UP000236724"/>
    </source>
</evidence>
<dbReference type="RefSeq" id="WP_103919787.1">
    <property type="nucleotide sequence ID" value="NZ_FMSV02000407.1"/>
</dbReference>
<keyword evidence="2" id="KW-1185">Reference proteome</keyword>
<dbReference type="AlphaFoldDB" id="A0A1H6F726"/>
<accession>A0A1H6F726</accession>